<reference evidence="8 9" key="1">
    <citation type="submission" date="2020-10" db="EMBL/GenBank/DDBJ databases">
        <title>Complete genome sequence of Paludibaculum fermentans P105T, a facultatively anaerobic acidobacterium capable of dissimilatory Fe(III) reduction.</title>
        <authorList>
            <person name="Dedysh S.N."/>
            <person name="Beletsky A.V."/>
            <person name="Kulichevskaya I.S."/>
            <person name="Mardanov A.V."/>
            <person name="Ravin N.V."/>
        </authorList>
    </citation>
    <scope>NUCLEOTIDE SEQUENCE [LARGE SCALE GENOMIC DNA]</scope>
    <source>
        <strain evidence="8 9">P105</strain>
    </source>
</reference>
<dbReference type="GO" id="GO:0046872">
    <property type="term" value="F:metal ion binding"/>
    <property type="evidence" value="ECO:0007669"/>
    <property type="project" value="UniProtKB-KW"/>
</dbReference>
<comment type="similarity">
    <text evidence="2">Belongs to the sulfatase family.</text>
</comment>
<name>A0A7S7NRR5_PALFE</name>
<protein>
    <submittedName>
        <fullName evidence="8">Sulfatase-like hydrolase/transferase</fullName>
    </submittedName>
</protein>
<keyword evidence="3" id="KW-0479">Metal-binding</keyword>
<dbReference type="EMBL" id="CP063849">
    <property type="protein sequence ID" value="QOY88608.1"/>
    <property type="molecule type" value="Genomic_DNA"/>
</dbReference>
<feature type="domain" description="Sulfatase N-terminal" evidence="7">
    <location>
        <begin position="24"/>
        <end position="355"/>
    </location>
</feature>
<dbReference type="GO" id="GO:0004065">
    <property type="term" value="F:arylsulfatase activity"/>
    <property type="evidence" value="ECO:0007669"/>
    <property type="project" value="TreeGrafter"/>
</dbReference>
<evidence type="ECO:0000313" key="8">
    <source>
        <dbReference type="EMBL" id="QOY88608.1"/>
    </source>
</evidence>
<gene>
    <name evidence="8" type="ORF">IRI77_01205</name>
</gene>
<evidence type="ECO:0000259" key="7">
    <source>
        <dbReference type="Pfam" id="PF00884"/>
    </source>
</evidence>
<dbReference type="PANTHER" id="PTHR42693:SF42">
    <property type="entry name" value="ARYLSULFATASE G"/>
    <property type="match status" value="1"/>
</dbReference>
<sequence>MNRRQFLGSAAAASALTAAPSRPPNIVLLYSDDQRFNTIGALGNQDIRTPNIDRLVGSGMAFERAHIMGGTGGAVCVASRAMLLTGQTLFRATSNMDSTPPPAVTLMGEHFRNAGFSTYGIGKWHNAKPRFNQCFENGAAIFFGGMADHLKTPIQDYDPTGKYGKERERIGDRFSSELFADEAIQFLKTANRSKPFFLYTAFTAPHDPRMAPEAYRNLYSADKLKLPENFLPQHPFDNGELQVRDELLAGFPRQQTEVTRHLADYYAMITHLDFHIGRILDTLRATGQEKNTIVVFAGDNGLALGQHGLMGKQSLYDHSVRVPLVLSGPGIPRKEHRAGLCYNLDIFPTLCELTGTKVPAGVEGQSLLRGGRDSVFFSYRHFQRGVRTDDWKLILYMVNGKLTTQLFQMKQDPWEMRNLAAEPQSAAKVEELRVLLKDWMKKTGDAMDLDKPNWGYVPAA</sequence>
<dbReference type="Proteomes" id="UP000593892">
    <property type="component" value="Chromosome"/>
</dbReference>
<evidence type="ECO:0000256" key="5">
    <source>
        <dbReference type="ARBA" id="ARBA00022801"/>
    </source>
</evidence>
<dbReference type="InterPro" id="IPR050738">
    <property type="entry name" value="Sulfatase"/>
</dbReference>
<dbReference type="AlphaFoldDB" id="A0A7S7NRR5"/>
<keyword evidence="6" id="KW-0106">Calcium</keyword>
<dbReference type="InterPro" id="IPR017850">
    <property type="entry name" value="Alkaline_phosphatase_core_sf"/>
</dbReference>
<keyword evidence="4" id="KW-0732">Signal</keyword>
<keyword evidence="8" id="KW-0808">Transferase</keyword>
<dbReference type="SUPFAM" id="SSF53649">
    <property type="entry name" value="Alkaline phosphatase-like"/>
    <property type="match status" value="1"/>
</dbReference>
<evidence type="ECO:0000256" key="3">
    <source>
        <dbReference type="ARBA" id="ARBA00022723"/>
    </source>
</evidence>
<dbReference type="KEGG" id="pfer:IRI77_01205"/>
<evidence type="ECO:0000256" key="2">
    <source>
        <dbReference type="ARBA" id="ARBA00008779"/>
    </source>
</evidence>
<dbReference type="RefSeq" id="WP_194450270.1">
    <property type="nucleotide sequence ID" value="NZ_CP063849.1"/>
</dbReference>
<keyword evidence="9" id="KW-1185">Reference proteome</keyword>
<evidence type="ECO:0000313" key="9">
    <source>
        <dbReference type="Proteomes" id="UP000593892"/>
    </source>
</evidence>
<evidence type="ECO:0000256" key="1">
    <source>
        <dbReference type="ARBA" id="ARBA00001913"/>
    </source>
</evidence>
<evidence type="ECO:0000256" key="6">
    <source>
        <dbReference type="ARBA" id="ARBA00022837"/>
    </source>
</evidence>
<dbReference type="PANTHER" id="PTHR42693">
    <property type="entry name" value="ARYLSULFATASE FAMILY MEMBER"/>
    <property type="match status" value="1"/>
</dbReference>
<comment type="cofactor">
    <cofactor evidence="1">
        <name>Ca(2+)</name>
        <dbReference type="ChEBI" id="CHEBI:29108"/>
    </cofactor>
</comment>
<dbReference type="CDD" id="cd16155">
    <property type="entry name" value="sulfatase_like"/>
    <property type="match status" value="1"/>
</dbReference>
<dbReference type="InterPro" id="IPR000917">
    <property type="entry name" value="Sulfatase_N"/>
</dbReference>
<dbReference type="Pfam" id="PF00884">
    <property type="entry name" value="Sulfatase"/>
    <property type="match status" value="1"/>
</dbReference>
<accession>A0A7S7NRR5</accession>
<keyword evidence="5 8" id="KW-0378">Hydrolase</keyword>
<dbReference type="Gene3D" id="3.40.720.10">
    <property type="entry name" value="Alkaline Phosphatase, subunit A"/>
    <property type="match status" value="1"/>
</dbReference>
<dbReference type="GO" id="GO:0016740">
    <property type="term" value="F:transferase activity"/>
    <property type="evidence" value="ECO:0007669"/>
    <property type="project" value="UniProtKB-KW"/>
</dbReference>
<organism evidence="8 9">
    <name type="scientific">Paludibaculum fermentans</name>
    <dbReference type="NCBI Taxonomy" id="1473598"/>
    <lineage>
        <taxon>Bacteria</taxon>
        <taxon>Pseudomonadati</taxon>
        <taxon>Acidobacteriota</taxon>
        <taxon>Terriglobia</taxon>
        <taxon>Bryobacterales</taxon>
        <taxon>Bryobacteraceae</taxon>
        <taxon>Paludibaculum</taxon>
    </lineage>
</organism>
<proteinExistence type="inferred from homology"/>
<evidence type="ECO:0000256" key="4">
    <source>
        <dbReference type="ARBA" id="ARBA00022729"/>
    </source>
</evidence>